<dbReference type="CDD" id="cd06261">
    <property type="entry name" value="TM_PBP2"/>
    <property type="match status" value="1"/>
</dbReference>
<comment type="caution">
    <text evidence="9">The sequence shown here is derived from an EMBL/GenBank/DDBJ whole genome shotgun (WGS) entry which is preliminary data.</text>
</comment>
<dbReference type="EMBL" id="LQRA01000052">
    <property type="protein sequence ID" value="KZE79354.1"/>
    <property type="molecule type" value="Genomic_DNA"/>
</dbReference>
<evidence type="ECO:0000256" key="4">
    <source>
        <dbReference type="ARBA" id="ARBA00022692"/>
    </source>
</evidence>
<dbReference type="PANTHER" id="PTHR30193:SF37">
    <property type="entry name" value="INNER MEMBRANE ABC TRANSPORTER PERMEASE PROTEIN YCJO"/>
    <property type="match status" value="1"/>
</dbReference>
<dbReference type="Pfam" id="PF00528">
    <property type="entry name" value="BPD_transp_1"/>
    <property type="match status" value="1"/>
</dbReference>
<dbReference type="Proteomes" id="UP000076563">
    <property type="component" value="Unassembled WGS sequence"/>
</dbReference>
<keyword evidence="10" id="KW-1185">Reference proteome</keyword>
<evidence type="ECO:0000256" key="1">
    <source>
        <dbReference type="ARBA" id="ARBA00004651"/>
    </source>
</evidence>
<dbReference type="InterPro" id="IPR051393">
    <property type="entry name" value="ABC_transporter_permease"/>
</dbReference>
<feature type="transmembrane region" description="Helical" evidence="7">
    <location>
        <begin position="7"/>
        <end position="30"/>
    </location>
</feature>
<evidence type="ECO:0000256" key="2">
    <source>
        <dbReference type="ARBA" id="ARBA00022448"/>
    </source>
</evidence>
<evidence type="ECO:0000259" key="8">
    <source>
        <dbReference type="PROSITE" id="PS50928"/>
    </source>
</evidence>
<keyword evidence="2 7" id="KW-0813">Transport</keyword>
<evidence type="ECO:0000313" key="10">
    <source>
        <dbReference type="Proteomes" id="UP000076563"/>
    </source>
</evidence>
<accession>A0A161S463</accession>
<proteinExistence type="inferred from homology"/>
<keyword evidence="6 7" id="KW-0472">Membrane</keyword>
<reference evidence="10" key="1">
    <citation type="submission" date="2016-01" db="EMBL/GenBank/DDBJ databases">
        <title>Draft genome of Chromobacterium sp. F49.</title>
        <authorList>
            <person name="Hong K.W."/>
        </authorList>
    </citation>
    <scope>NUCLEOTIDE SEQUENCE [LARGE SCALE GENOMIC DNA]</scope>
    <source>
        <strain evidence="10">M63</strain>
    </source>
</reference>
<dbReference type="GO" id="GO:0055085">
    <property type="term" value="P:transmembrane transport"/>
    <property type="evidence" value="ECO:0007669"/>
    <property type="project" value="InterPro"/>
</dbReference>
<keyword evidence="3" id="KW-1003">Cell membrane</keyword>
<comment type="subcellular location">
    <subcellularLocation>
        <location evidence="1 7">Cell membrane</location>
        <topology evidence="1 7">Multi-pass membrane protein</topology>
    </subcellularLocation>
</comment>
<dbReference type="Gene3D" id="1.10.3720.10">
    <property type="entry name" value="MetI-like"/>
    <property type="match status" value="1"/>
</dbReference>
<keyword evidence="5 7" id="KW-1133">Transmembrane helix</keyword>
<dbReference type="OrthoDB" id="9809527at2"/>
<keyword evidence="4 7" id="KW-0812">Transmembrane</keyword>
<dbReference type="AlphaFoldDB" id="A0A161S463"/>
<protein>
    <recommendedName>
        <fullName evidence="8">ABC transmembrane type-1 domain-containing protein</fullName>
    </recommendedName>
</protein>
<dbReference type="RefSeq" id="WP_063182080.1">
    <property type="nucleotide sequence ID" value="NZ_LQRA01000052.1"/>
</dbReference>
<dbReference type="SUPFAM" id="SSF161098">
    <property type="entry name" value="MetI-like"/>
    <property type="match status" value="1"/>
</dbReference>
<feature type="transmembrane region" description="Helical" evidence="7">
    <location>
        <begin position="200"/>
        <end position="225"/>
    </location>
</feature>
<evidence type="ECO:0000256" key="6">
    <source>
        <dbReference type="ARBA" id="ARBA00023136"/>
    </source>
</evidence>
<feature type="transmembrane region" description="Helical" evidence="7">
    <location>
        <begin position="104"/>
        <end position="124"/>
    </location>
</feature>
<evidence type="ECO:0000313" key="9">
    <source>
        <dbReference type="EMBL" id="KZE79354.1"/>
    </source>
</evidence>
<sequence length="292" mass="32538">MRTQSTLWGYALTGPAILLLLVLLFIPLAYTFQLSLMDTDLSHGQPQFIGLSGYIASWTDGELWNVTKHSVVWTVCVAAFQVLIGLVAAVLLNKAFPLRGLVRSLVLLPWVLPGVVAALTWRLIYDAQFGFMNSLIAKLGFGPTTIDWLGTPELAMWAVIFAAIWKGFPFPMLMLLAALQSVPQDQYEAARIDGAGRFQQFLYVTIPSISGVLKTVVLLVFIWTFNYFEMIYVLTGGGPIRSTHIAPTYIYELSFRNFNFGEASRIAVIGFLFVLLISLALIRQMNKNESRS</sequence>
<gene>
    <name evidence="9" type="ORF">AV654_17955</name>
</gene>
<evidence type="ECO:0000256" key="5">
    <source>
        <dbReference type="ARBA" id="ARBA00022989"/>
    </source>
</evidence>
<evidence type="ECO:0000256" key="3">
    <source>
        <dbReference type="ARBA" id="ARBA00022475"/>
    </source>
</evidence>
<feature type="transmembrane region" description="Helical" evidence="7">
    <location>
        <begin position="263"/>
        <end position="282"/>
    </location>
</feature>
<feature type="transmembrane region" description="Helical" evidence="7">
    <location>
        <begin position="154"/>
        <end position="179"/>
    </location>
</feature>
<organism evidence="9 10">
    <name type="scientific">Paenibacillus elgii</name>
    <dbReference type="NCBI Taxonomy" id="189691"/>
    <lineage>
        <taxon>Bacteria</taxon>
        <taxon>Bacillati</taxon>
        <taxon>Bacillota</taxon>
        <taxon>Bacilli</taxon>
        <taxon>Bacillales</taxon>
        <taxon>Paenibacillaceae</taxon>
        <taxon>Paenibacillus</taxon>
    </lineage>
</organism>
<comment type="similarity">
    <text evidence="7">Belongs to the binding-protein-dependent transport system permease family.</text>
</comment>
<feature type="transmembrane region" description="Helical" evidence="7">
    <location>
        <begin position="71"/>
        <end position="92"/>
    </location>
</feature>
<dbReference type="InterPro" id="IPR000515">
    <property type="entry name" value="MetI-like"/>
</dbReference>
<evidence type="ECO:0000256" key="7">
    <source>
        <dbReference type="RuleBase" id="RU363032"/>
    </source>
</evidence>
<dbReference type="InterPro" id="IPR035906">
    <property type="entry name" value="MetI-like_sf"/>
</dbReference>
<dbReference type="GO" id="GO:0005886">
    <property type="term" value="C:plasma membrane"/>
    <property type="evidence" value="ECO:0007669"/>
    <property type="project" value="UniProtKB-SubCell"/>
</dbReference>
<dbReference type="PROSITE" id="PS50928">
    <property type="entry name" value="ABC_TM1"/>
    <property type="match status" value="1"/>
</dbReference>
<name>A0A161S463_9BACL</name>
<dbReference type="PANTHER" id="PTHR30193">
    <property type="entry name" value="ABC TRANSPORTER PERMEASE PROTEIN"/>
    <property type="match status" value="1"/>
</dbReference>
<feature type="domain" description="ABC transmembrane type-1" evidence="8">
    <location>
        <begin position="67"/>
        <end position="281"/>
    </location>
</feature>